<reference evidence="7" key="1">
    <citation type="submission" date="2020-05" db="EMBL/GenBank/DDBJ databases">
        <title>Chitinophaga laudate sp. nov., isolated from a tropical peat swamp.</title>
        <authorList>
            <person name="Goh C.B.S."/>
            <person name="Lee M.S."/>
            <person name="Parimannan S."/>
            <person name="Pasbakhsh P."/>
            <person name="Yule C.M."/>
            <person name="Rajandas H."/>
            <person name="Loke S."/>
            <person name="Croft L."/>
            <person name="Tan J.B.L."/>
        </authorList>
    </citation>
    <scope>NUCLEOTIDE SEQUENCE</scope>
    <source>
        <strain evidence="7">Mgbs1</strain>
    </source>
</reference>
<dbReference type="RefSeq" id="WP_127038606.1">
    <property type="nucleotide sequence ID" value="NZ_JAABOK010000004.1"/>
</dbReference>
<evidence type="ECO:0000256" key="1">
    <source>
        <dbReference type="ARBA" id="ARBA00010641"/>
    </source>
</evidence>
<comment type="similarity">
    <text evidence="1">Belongs to the sigma-70 factor family. ECF subfamily.</text>
</comment>
<dbReference type="SUPFAM" id="SSF88659">
    <property type="entry name" value="Sigma3 and sigma4 domains of RNA polymerase sigma factors"/>
    <property type="match status" value="1"/>
</dbReference>
<dbReference type="InterPro" id="IPR039425">
    <property type="entry name" value="RNA_pol_sigma-70-like"/>
</dbReference>
<dbReference type="Pfam" id="PF04542">
    <property type="entry name" value="Sigma70_r2"/>
    <property type="match status" value="1"/>
</dbReference>
<dbReference type="GO" id="GO:0006352">
    <property type="term" value="P:DNA-templated transcription initiation"/>
    <property type="evidence" value="ECO:0007669"/>
    <property type="project" value="InterPro"/>
</dbReference>
<dbReference type="InterPro" id="IPR013325">
    <property type="entry name" value="RNA_pol_sigma_r2"/>
</dbReference>
<dbReference type="PANTHER" id="PTHR43133:SF45">
    <property type="entry name" value="RNA POLYMERASE ECF-TYPE SIGMA FACTOR"/>
    <property type="match status" value="1"/>
</dbReference>
<dbReference type="AlphaFoldDB" id="A0A433WI38"/>
<feature type="domain" description="RNA polymerase sigma factor 70 region 4 type 2" evidence="6">
    <location>
        <begin position="110"/>
        <end position="160"/>
    </location>
</feature>
<evidence type="ECO:0000256" key="2">
    <source>
        <dbReference type="ARBA" id="ARBA00023015"/>
    </source>
</evidence>
<organism evidence="7 8">
    <name type="scientific">Chitinophaga solisilvae</name>
    <dbReference type="NCBI Taxonomy" id="1233460"/>
    <lineage>
        <taxon>Bacteria</taxon>
        <taxon>Pseudomonadati</taxon>
        <taxon>Bacteroidota</taxon>
        <taxon>Chitinophagia</taxon>
        <taxon>Chitinophagales</taxon>
        <taxon>Chitinophagaceae</taxon>
        <taxon>Chitinophaga</taxon>
    </lineage>
</organism>
<evidence type="ECO:0000259" key="5">
    <source>
        <dbReference type="Pfam" id="PF04542"/>
    </source>
</evidence>
<evidence type="ECO:0000313" key="7">
    <source>
        <dbReference type="EMBL" id="NSL87396.1"/>
    </source>
</evidence>
<dbReference type="InterPro" id="IPR036388">
    <property type="entry name" value="WH-like_DNA-bd_sf"/>
</dbReference>
<accession>A0A433WI38</accession>
<keyword evidence="2" id="KW-0805">Transcription regulation</keyword>
<keyword evidence="8" id="KW-1185">Reference proteome</keyword>
<dbReference type="EMBL" id="RIAR02000001">
    <property type="protein sequence ID" value="NSL87396.1"/>
    <property type="molecule type" value="Genomic_DNA"/>
</dbReference>
<dbReference type="Gene3D" id="1.10.10.10">
    <property type="entry name" value="Winged helix-like DNA-binding domain superfamily/Winged helix DNA-binding domain"/>
    <property type="match status" value="1"/>
</dbReference>
<sequence>MDSIPDKTLFLQRIQENRRIIFKICNTYCQQAYDREDLAQDIICHLWKSAPQYDPSGKFTTWMYRVALNVAISFYRRGKRNRQLVPVTEQLIEMEADADNNTEIEDHLALLQQLINGFNELDKALMLLYLEERSYREIADILGISETNVATKINRLKSRLKQHFSSIQKAL</sequence>
<comment type="caution">
    <text evidence="7">The sequence shown here is derived from an EMBL/GenBank/DDBJ whole genome shotgun (WGS) entry which is preliminary data.</text>
</comment>
<evidence type="ECO:0000256" key="4">
    <source>
        <dbReference type="ARBA" id="ARBA00023163"/>
    </source>
</evidence>
<dbReference type="Gene3D" id="1.10.1740.10">
    <property type="match status" value="1"/>
</dbReference>
<dbReference type="InterPro" id="IPR013324">
    <property type="entry name" value="RNA_pol_sigma_r3/r4-like"/>
</dbReference>
<dbReference type="SUPFAM" id="SSF88946">
    <property type="entry name" value="Sigma2 domain of RNA polymerase sigma factors"/>
    <property type="match status" value="1"/>
</dbReference>
<evidence type="ECO:0000256" key="3">
    <source>
        <dbReference type="ARBA" id="ARBA00023082"/>
    </source>
</evidence>
<keyword evidence="4" id="KW-0804">Transcription</keyword>
<dbReference type="InterPro" id="IPR013249">
    <property type="entry name" value="RNA_pol_sigma70_r4_t2"/>
</dbReference>
<dbReference type="GO" id="GO:0016987">
    <property type="term" value="F:sigma factor activity"/>
    <property type="evidence" value="ECO:0007669"/>
    <property type="project" value="UniProtKB-KW"/>
</dbReference>
<evidence type="ECO:0000313" key="8">
    <source>
        <dbReference type="Proteomes" id="UP000281028"/>
    </source>
</evidence>
<dbReference type="GO" id="GO:0003677">
    <property type="term" value="F:DNA binding"/>
    <property type="evidence" value="ECO:0007669"/>
    <property type="project" value="InterPro"/>
</dbReference>
<name>A0A433WI38_9BACT</name>
<gene>
    <name evidence="7" type="ORF">ECE50_011175</name>
</gene>
<protein>
    <submittedName>
        <fullName evidence="7">Sigma-70 family RNA polymerase sigma factor</fullName>
    </submittedName>
</protein>
<dbReference type="PANTHER" id="PTHR43133">
    <property type="entry name" value="RNA POLYMERASE ECF-TYPE SIGMA FACTO"/>
    <property type="match status" value="1"/>
</dbReference>
<evidence type="ECO:0000259" key="6">
    <source>
        <dbReference type="Pfam" id="PF08281"/>
    </source>
</evidence>
<dbReference type="Pfam" id="PF08281">
    <property type="entry name" value="Sigma70_r4_2"/>
    <property type="match status" value="1"/>
</dbReference>
<dbReference type="InterPro" id="IPR014284">
    <property type="entry name" value="RNA_pol_sigma-70_dom"/>
</dbReference>
<dbReference type="InterPro" id="IPR007627">
    <property type="entry name" value="RNA_pol_sigma70_r2"/>
</dbReference>
<proteinExistence type="inferred from homology"/>
<dbReference type="Proteomes" id="UP000281028">
    <property type="component" value="Unassembled WGS sequence"/>
</dbReference>
<feature type="domain" description="RNA polymerase sigma-70 region 2" evidence="5">
    <location>
        <begin position="14"/>
        <end position="80"/>
    </location>
</feature>
<keyword evidence="3" id="KW-0731">Sigma factor</keyword>
<dbReference type="NCBIfam" id="TIGR02937">
    <property type="entry name" value="sigma70-ECF"/>
    <property type="match status" value="1"/>
</dbReference>
<dbReference type="OrthoDB" id="9780326at2"/>